<keyword evidence="2" id="KW-0496">Mitochondrion</keyword>
<comment type="caution">
    <text evidence="2">The sequence shown here is derived from an EMBL/GenBank/DDBJ whole genome shotgun (WGS) entry which is preliminary data.</text>
</comment>
<proteinExistence type="predicted"/>
<geneLocation type="mitochondrion" evidence="2"/>
<evidence type="ECO:0000256" key="1">
    <source>
        <dbReference type="SAM" id="Phobius"/>
    </source>
</evidence>
<accession>A0A101M073</accession>
<dbReference type="AlphaFoldDB" id="A0A101M073"/>
<gene>
    <name evidence="2" type="ORF">ABT39_MTgene4512</name>
</gene>
<evidence type="ECO:0000313" key="2">
    <source>
        <dbReference type="EMBL" id="KUM48497.1"/>
    </source>
</evidence>
<keyword evidence="1" id="KW-0812">Transmembrane</keyword>
<protein>
    <submittedName>
        <fullName evidence="2">Uncharacterized protein</fullName>
    </submittedName>
</protein>
<organism evidence="2">
    <name type="scientific">Picea glauca</name>
    <name type="common">White spruce</name>
    <name type="synonym">Pinus glauca</name>
    <dbReference type="NCBI Taxonomy" id="3330"/>
    <lineage>
        <taxon>Eukaryota</taxon>
        <taxon>Viridiplantae</taxon>
        <taxon>Streptophyta</taxon>
        <taxon>Embryophyta</taxon>
        <taxon>Tracheophyta</taxon>
        <taxon>Spermatophyta</taxon>
        <taxon>Pinopsida</taxon>
        <taxon>Pinidae</taxon>
        <taxon>Conifers I</taxon>
        <taxon>Pinales</taxon>
        <taxon>Pinaceae</taxon>
        <taxon>Picea</taxon>
    </lineage>
</organism>
<sequence>MDFGNKPTLRTVILAPLRSVLVMSVMLRLVTPIPILILRANLPLMMIEMWTVSTFYARHQLLFLILIWKRGWGGAHSW</sequence>
<name>A0A101M073_PICGL</name>
<keyword evidence="1" id="KW-1133">Transmembrane helix</keyword>
<feature type="transmembrane region" description="Helical" evidence="1">
    <location>
        <begin position="20"/>
        <end position="38"/>
    </location>
</feature>
<keyword evidence="1" id="KW-0472">Membrane</keyword>
<reference evidence="2" key="1">
    <citation type="journal article" date="2015" name="Genome Biol. Evol.">
        <title>Organellar Genomes of White Spruce (Picea glauca): Assembly and Annotation.</title>
        <authorList>
            <person name="Jackman S.D."/>
            <person name="Warren R.L."/>
            <person name="Gibb E.A."/>
            <person name="Vandervalk B.P."/>
            <person name="Mohamadi H."/>
            <person name="Chu J."/>
            <person name="Raymond A."/>
            <person name="Pleasance S."/>
            <person name="Coope R."/>
            <person name="Wildung M.R."/>
            <person name="Ritland C.E."/>
            <person name="Bousquet J."/>
            <person name="Jones S.J."/>
            <person name="Bohlmann J."/>
            <person name="Birol I."/>
        </authorList>
    </citation>
    <scope>NUCLEOTIDE SEQUENCE [LARGE SCALE GENOMIC DNA]</scope>
    <source>
        <tissue evidence="2">Flushing bud</tissue>
    </source>
</reference>
<dbReference type="EMBL" id="LKAM01000005">
    <property type="protein sequence ID" value="KUM48497.1"/>
    <property type="molecule type" value="Genomic_DNA"/>
</dbReference>